<reference evidence="1" key="1">
    <citation type="submission" date="2023-11" db="EMBL/GenBank/DDBJ databases">
        <authorList>
            <person name="Poullet M."/>
        </authorList>
    </citation>
    <scope>NUCLEOTIDE SEQUENCE</scope>
    <source>
        <strain evidence="1">E1834</strain>
    </source>
</reference>
<sequence>MLNIRCSNFVKRAVSSVTTLFGQPTKMPLLVEKYNYYLPTQSVNYWSLRRFEVLPLRSFSAQAEQQTIFDVDSDDGFDELILNSEKPVIACFHADWYFKIKSEYQNFEKSEFQNNIRISESEFLKNQNFKTNQNFRETRISENQNFRKSEFLKNQNFSKIRISEQFQNIIRISEQFLFLRCGPCQSFAPRLEAKVTGQGGKILLAKINVEGGASSLAEQFEVTSIPTIVCFKNGEFFDRIEGAVEDSDLDDLLEDLLMSGEEGEEEGGEGGGESVRE</sequence>
<protein>
    <submittedName>
        <fullName evidence="1">Uncharacterized protein</fullName>
    </submittedName>
</protein>
<keyword evidence="2" id="KW-1185">Reference proteome</keyword>
<gene>
    <name evidence="1" type="ORF">MENTE1834_LOCUS24130</name>
</gene>
<proteinExistence type="predicted"/>
<dbReference type="EMBL" id="CAVMJV010000031">
    <property type="protein sequence ID" value="CAK5077224.1"/>
    <property type="molecule type" value="Genomic_DNA"/>
</dbReference>
<accession>A0ACB0ZDV0</accession>
<evidence type="ECO:0000313" key="2">
    <source>
        <dbReference type="Proteomes" id="UP001497535"/>
    </source>
</evidence>
<comment type="caution">
    <text evidence="1">The sequence shown here is derived from an EMBL/GenBank/DDBJ whole genome shotgun (WGS) entry which is preliminary data.</text>
</comment>
<evidence type="ECO:0000313" key="1">
    <source>
        <dbReference type="EMBL" id="CAK5077224.1"/>
    </source>
</evidence>
<name>A0ACB0ZDV0_MELEN</name>
<dbReference type="Proteomes" id="UP001497535">
    <property type="component" value="Unassembled WGS sequence"/>
</dbReference>
<organism evidence="1 2">
    <name type="scientific">Meloidogyne enterolobii</name>
    <name type="common">Root-knot nematode worm</name>
    <name type="synonym">Meloidogyne mayaguensis</name>
    <dbReference type="NCBI Taxonomy" id="390850"/>
    <lineage>
        <taxon>Eukaryota</taxon>
        <taxon>Metazoa</taxon>
        <taxon>Ecdysozoa</taxon>
        <taxon>Nematoda</taxon>
        <taxon>Chromadorea</taxon>
        <taxon>Rhabditida</taxon>
        <taxon>Tylenchina</taxon>
        <taxon>Tylenchomorpha</taxon>
        <taxon>Tylenchoidea</taxon>
        <taxon>Meloidogynidae</taxon>
        <taxon>Meloidogyninae</taxon>
        <taxon>Meloidogyne</taxon>
    </lineage>
</organism>